<evidence type="ECO:0000313" key="1">
    <source>
        <dbReference type="EMBL" id="KAJ0043863.1"/>
    </source>
</evidence>
<dbReference type="EMBL" id="CM047739">
    <property type="protein sequence ID" value="KAJ0043863.1"/>
    <property type="molecule type" value="Genomic_DNA"/>
</dbReference>
<name>A0ACC0Z1J3_9ROSI</name>
<comment type="caution">
    <text evidence="1">The sequence shown here is derived from an EMBL/GenBank/DDBJ whole genome shotgun (WGS) entry which is preliminary data.</text>
</comment>
<proteinExistence type="predicted"/>
<reference evidence="2" key="1">
    <citation type="journal article" date="2023" name="G3 (Bethesda)">
        <title>Genome assembly and association tests identify interacting loci associated with vigor, precocity, and sex in interspecific pistachio rootstocks.</title>
        <authorList>
            <person name="Palmer W."/>
            <person name="Jacygrad E."/>
            <person name="Sagayaradj S."/>
            <person name="Cavanaugh K."/>
            <person name="Han R."/>
            <person name="Bertier L."/>
            <person name="Beede B."/>
            <person name="Kafkas S."/>
            <person name="Golino D."/>
            <person name="Preece J."/>
            <person name="Michelmore R."/>
        </authorList>
    </citation>
    <scope>NUCLEOTIDE SEQUENCE [LARGE SCALE GENOMIC DNA]</scope>
</reference>
<sequence>MGFKSSDKPKLKHKKGLWSPEEDQRLRNYVLKHGHACWSSVPVNADPDKIKLCFTIQAAFA</sequence>
<organism evidence="1 2">
    <name type="scientific">Pistacia integerrima</name>
    <dbReference type="NCBI Taxonomy" id="434235"/>
    <lineage>
        <taxon>Eukaryota</taxon>
        <taxon>Viridiplantae</taxon>
        <taxon>Streptophyta</taxon>
        <taxon>Embryophyta</taxon>
        <taxon>Tracheophyta</taxon>
        <taxon>Spermatophyta</taxon>
        <taxon>Magnoliopsida</taxon>
        <taxon>eudicotyledons</taxon>
        <taxon>Gunneridae</taxon>
        <taxon>Pentapetalae</taxon>
        <taxon>rosids</taxon>
        <taxon>malvids</taxon>
        <taxon>Sapindales</taxon>
        <taxon>Anacardiaceae</taxon>
        <taxon>Pistacia</taxon>
    </lineage>
</organism>
<accession>A0ACC0Z1J3</accession>
<dbReference type="Proteomes" id="UP001163603">
    <property type="component" value="Chromosome 4"/>
</dbReference>
<protein>
    <submittedName>
        <fullName evidence="1">Uncharacterized protein</fullName>
    </submittedName>
</protein>
<evidence type="ECO:0000313" key="2">
    <source>
        <dbReference type="Proteomes" id="UP001163603"/>
    </source>
</evidence>
<gene>
    <name evidence="1" type="ORF">Pint_17431</name>
</gene>
<keyword evidence="2" id="KW-1185">Reference proteome</keyword>